<keyword evidence="1" id="KW-0812">Transmembrane</keyword>
<keyword evidence="1" id="KW-0472">Membrane</keyword>
<comment type="caution">
    <text evidence="2">The sequence shown here is derived from an EMBL/GenBank/DDBJ whole genome shotgun (WGS) entry which is preliminary data.</text>
</comment>
<organism evidence="2 3">
    <name type="scientific">Vibrio gallaecicus</name>
    <dbReference type="NCBI Taxonomy" id="552386"/>
    <lineage>
        <taxon>Bacteria</taxon>
        <taxon>Pseudomonadati</taxon>
        <taxon>Pseudomonadota</taxon>
        <taxon>Gammaproteobacteria</taxon>
        <taxon>Vibrionales</taxon>
        <taxon>Vibrionaceae</taxon>
        <taxon>Vibrio</taxon>
    </lineage>
</organism>
<evidence type="ECO:0000313" key="2">
    <source>
        <dbReference type="EMBL" id="MFA0570886.1"/>
    </source>
</evidence>
<proteinExistence type="predicted"/>
<evidence type="ECO:0000313" key="3">
    <source>
        <dbReference type="Proteomes" id="UP001570417"/>
    </source>
</evidence>
<reference evidence="2 3" key="1">
    <citation type="journal article" date="2024" name="ISME J.">
        <title>Tailless and filamentous prophages are predominant in marine Vibrio.</title>
        <authorList>
            <person name="Steensen K."/>
            <person name="Seneca J."/>
            <person name="Bartlau N."/>
            <person name="Yu X.A."/>
            <person name="Hussain F.A."/>
            <person name="Polz M.F."/>
        </authorList>
    </citation>
    <scope>NUCLEOTIDE SEQUENCE [LARGE SCALE GENOMIC DNA]</scope>
    <source>
        <strain evidence="2 3">10N.222.51.A1</strain>
    </source>
</reference>
<sequence length="120" mass="13117">MLQRIENTLDLNGLVYSSSGHSISIKLGGIASQVKITYVPEVNKYMLSSSEGLYMISTFLLLLSVSFILLSTVNIMGIIAIGFMAVGIIMNLFTAVITQVKLLDIKAQLRDEGIYLSPRS</sequence>
<evidence type="ECO:0000256" key="1">
    <source>
        <dbReference type="SAM" id="Phobius"/>
    </source>
</evidence>
<evidence type="ECO:0008006" key="4">
    <source>
        <dbReference type="Google" id="ProtNLM"/>
    </source>
</evidence>
<accession>A0ABV4NHN4</accession>
<keyword evidence="1" id="KW-1133">Transmembrane helix</keyword>
<dbReference type="Proteomes" id="UP001570417">
    <property type="component" value="Unassembled WGS sequence"/>
</dbReference>
<dbReference type="RefSeq" id="WP_372268710.1">
    <property type="nucleotide sequence ID" value="NZ_JBFRUW010000180.1"/>
</dbReference>
<feature type="transmembrane region" description="Helical" evidence="1">
    <location>
        <begin position="52"/>
        <end position="69"/>
    </location>
</feature>
<gene>
    <name evidence="2" type="ORF">AB4566_21795</name>
</gene>
<dbReference type="EMBL" id="JBFRUW010000180">
    <property type="protein sequence ID" value="MFA0570886.1"/>
    <property type="molecule type" value="Genomic_DNA"/>
</dbReference>
<protein>
    <recommendedName>
        <fullName evidence="4">DUF2721 domain-containing protein</fullName>
    </recommendedName>
</protein>
<keyword evidence="3" id="KW-1185">Reference proteome</keyword>
<feature type="transmembrane region" description="Helical" evidence="1">
    <location>
        <begin position="75"/>
        <end position="97"/>
    </location>
</feature>
<name>A0ABV4NHN4_9VIBR</name>